<dbReference type="Pfam" id="PF08042">
    <property type="entry name" value="PqqA"/>
    <property type="match status" value="1"/>
</dbReference>
<evidence type="ECO:0000256" key="1">
    <source>
        <dbReference type="ARBA" id="ARBA00004886"/>
    </source>
</evidence>
<proteinExistence type="inferred from homology"/>
<accession>A0AAP3UYI8</accession>
<comment type="caution">
    <text evidence="6">The sequence shown here is derived from an EMBL/GenBank/DDBJ whole genome shotgun (WGS) entry which is preliminary data.</text>
</comment>
<dbReference type="InterPro" id="IPR011725">
    <property type="entry name" value="PQQ_synth_PqqA"/>
</dbReference>
<organism evidence="6 7">
    <name type="scientific">Marinimicrococcus flavescens</name>
    <dbReference type="NCBI Taxonomy" id="3031815"/>
    <lineage>
        <taxon>Bacteria</taxon>
        <taxon>Pseudomonadati</taxon>
        <taxon>Pseudomonadota</taxon>
        <taxon>Alphaproteobacteria</taxon>
        <taxon>Geminicoccales</taxon>
        <taxon>Geminicoccaceae</taxon>
        <taxon>Marinimicrococcus</taxon>
    </lineage>
</organism>
<evidence type="ECO:0000256" key="4">
    <source>
        <dbReference type="ARBA" id="ARBA00022905"/>
    </source>
</evidence>
<evidence type="ECO:0000256" key="3">
    <source>
        <dbReference type="ARBA" id="ARBA00015086"/>
    </source>
</evidence>
<dbReference type="RefSeq" id="WP_327787889.1">
    <property type="nucleotide sequence ID" value="NZ_JARGEQ010000024.1"/>
</dbReference>
<evidence type="ECO:0000256" key="5">
    <source>
        <dbReference type="HAMAP-Rule" id="MF_00656"/>
    </source>
</evidence>
<dbReference type="AlphaFoldDB" id="A0AAP3UYI8"/>
<keyword evidence="4 5" id="KW-0884">PQQ biosynthesis</keyword>
<sequence>MKTKKSWSAPKVTSTPVGMEVTMYLPAEA</sequence>
<evidence type="ECO:0000313" key="6">
    <source>
        <dbReference type="EMBL" id="MDF1585471.1"/>
    </source>
</evidence>
<gene>
    <name evidence="5 6" type="primary">pqqA</name>
    <name evidence="6" type="ORF">PZ740_03615</name>
</gene>
<comment type="function">
    <text evidence="5">Required for coenzyme pyrroloquinoline quinone (PQQ) biosynthesis. PQQ is probably formed by cross-linking a specific glutamate to a specific tyrosine residue and excising these residues from the peptide.</text>
</comment>
<dbReference type="GO" id="GO:0018189">
    <property type="term" value="P:pyrroloquinoline quinone biosynthetic process"/>
    <property type="evidence" value="ECO:0007669"/>
    <property type="project" value="UniProtKB-UniRule"/>
</dbReference>
<protein>
    <recommendedName>
        <fullName evidence="3 5">Coenzyme PQQ synthesis protein A</fullName>
    </recommendedName>
    <alternativeName>
        <fullName evidence="5">Pyrroloquinoline quinone biosynthesis protein A</fullName>
    </alternativeName>
</protein>
<reference evidence="6 7" key="1">
    <citation type="submission" date="2023-03" db="EMBL/GenBank/DDBJ databases">
        <title>YIM 152171 draft genome.</title>
        <authorList>
            <person name="Yang Z."/>
        </authorList>
    </citation>
    <scope>NUCLEOTIDE SEQUENCE [LARGE SCALE GENOMIC DNA]</scope>
    <source>
        <strain evidence="6 7">YIM 152171</strain>
    </source>
</reference>
<dbReference type="NCBIfam" id="TIGR02107">
    <property type="entry name" value="PQQ_syn_pqqA"/>
    <property type="match status" value="1"/>
</dbReference>
<dbReference type="Proteomes" id="UP001301140">
    <property type="component" value="Unassembled WGS sequence"/>
</dbReference>
<evidence type="ECO:0000256" key="2">
    <source>
        <dbReference type="ARBA" id="ARBA00009325"/>
    </source>
</evidence>
<comment type="pathway">
    <text evidence="1 5">Cofactor biosynthesis; pyrroloquinoline quinone biosynthesis.</text>
</comment>
<keyword evidence="7" id="KW-1185">Reference proteome</keyword>
<comment type="similarity">
    <text evidence="2 5">Belongs to the PqqA family.</text>
</comment>
<evidence type="ECO:0000313" key="7">
    <source>
        <dbReference type="Proteomes" id="UP001301140"/>
    </source>
</evidence>
<feature type="cross-link" description="Pyrroloquinoline quinone (Glu-Tyr)" evidence="5">
    <location>
        <begin position="20"/>
        <end position="24"/>
    </location>
</feature>
<name>A0AAP3UYI8_9PROT</name>
<dbReference type="HAMAP" id="MF_00656">
    <property type="entry name" value="PQQ_syn_PqqA"/>
    <property type="match status" value="1"/>
</dbReference>
<dbReference type="EMBL" id="JARGEQ010000024">
    <property type="protein sequence ID" value="MDF1585471.1"/>
    <property type="molecule type" value="Genomic_DNA"/>
</dbReference>